<dbReference type="Proteomes" id="UP000487268">
    <property type="component" value="Unassembled WGS sequence"/>
</dbReference>
<dbReference type="Pfam" id="PF01614">
    <property type="entry name" value="IclR_C"/>
    <property type="match status" value="1"/>
</dbReference>
<dbReference type="PROSITE" id="PS51078">
    <property type="entry name" value="ICLR_ED"/>
    <property type="match status" value="1"/>
</dbReference>
<dbReference type="SMART" id="SM00346">
    <property type="entry name" value="HTH_ICLR"/>
    <property type="match status" value="1"/>
</dbReference>
<dbReference type="PROSITE" id="PS51077">
    <property type="entry name" value="HTH_ICLR"/>
    <property type="match status" value="1"/>
</dbReference>
<dbReference type="InterPro" id="IPR050707">
    <property type="entry name" value="HTH_MetabolicPath_Reg"/>
</dbReference>
<evidence type="ECO:0000313" key="6">
    <source>
        <dbReference type="EMBL" id="MQY05659.1"/>
    </source>
</evidence>
<keyword evidence="7" id="KW-1185">Reference proteome</keyword>
<dbReference type="AlphaFoldDB" id="A0A7K0BWW2"/>
<dbReference type="InterPro" id="IPR029016">
    <property type="entry name" value="GAF-like_dom_sf"/>
</dbReference>
<dbReference type="GO" id="GO:0045892">
    <property type="term" value="P:negative regulation of DNA-templated transcription"/>
    <property type="evidence" value="ECO:0007669"/>
    <property type="project" value="TreeGrafter"/>
</dbReference>
<dbReference type="RefSeq" id="WP_153533816.1">
    <property type="nucleotide sequence ID" value="NZ_WEGH01000002.1"/>
</dbReference>
<accession>A0A7K0BWW2</accession>
<evidence type="ECO:0000256" key="3">
    <source>
        <dbReference type="ARBA" id="ARBA00023163"/>
    </source>
</evidence>
<dbReference type="InterPro" id="IPR036388">
    <property type="entry name" value="WH-like_DNA-bd_sf"/>
</dbReference>
<feature type="domain" description="HTH iclR-type" evidence="4">
    <location>
        <begin position="2"/>
        <end position="61"/>
    </location>
</feature>
<evidence type="ECO:0000256" key="1">
    <source>
        <dbReference type="ARBA" id="ARBA00023015"/>
    </source>
</evidence>
<dbReference type="GO" id="GO:0003700">
    <property type="term" value="F:DNA-binding transcription factor activity"/>
    <property type="evidence" value="ECO:0007669"/>
    <property type="project" value="TreeGrafter"/>
</dbReference>
<organism evidence="6 7">
    <name type="scientific">Actinomadura macrotermitis</name>
    <dbReference type="NCBI Taxonomy" id="2585200"/>
    <lineage>
        <taxon>Bacteria</taxon>
        <taxon>Bacillati</taxon>
        <taxon>Actinomycetota</taxon>
        <taxon>Actinomycetes</taxon>
        <taxon>Streptosporangiales</taxon>
        <taxon>Thermomonosporaceae</taxon>
        <taxon>Actinomadura</taxon>
    </lineage>
</organism>
<sequence length="254" mass="27427">MSQSLTRGLLLLTELADGPRSLDELAARAGVHKTTVLRLLRALQEERFVRRDDDHRYHLGSRLFALAGAALEQRGVREIARPHLARLNEATGQTVHLGVYEDGAVVYLDKFDSRHAIRMYSRVGLAMPLHATAIAKALLADLPEAARRRVAAGIDYVRHTGNTIGGAAELLAELVRVAEQGYALDDAEHETFIRCVAVPVRGAGGRAVAAVSISVPDVLSGRDQVLELLPALRDTARAISADCGHTEGSHDGQD</sequence>
<protein>
    <submittedName>
        <fullName evidence="6">Pectin degradation repressor protein KdgR</fullName>
    </submittedName>
</protein>
<evidence type="ECO:0000259" key="4">
    <source>
        <dbReference type="PROSITE" id="PS51077"/>
    </source>
</evidence>
<dbReference type="Pfam" id="PF09339">
    <property type="entry name" value="HTH_IclR"/>
    <property type="match status" value="1"/>
</dbReference>
<name>A0A7K0BWW2_9ACTN</name>
<dbReference type="Gene3D" id="3.30.450.40">
    <property type="match status" value="1"/>
</dbReference>
<dbReference type="PANTHER" id="PTHR30136">
    <property type="entry name" value="HELIX-TURN-HELIX TRANSCRIPTIONAL REGULATOR, ICLR FAMILY"/>
    <property type="match status" value="1"/>
</dbReference>
<evidence type="ECO:0000259" key="5">
    <source>
        <dbReference type="PROSITE" id="PS51078"/>
    </source>
</evidence>
<reference evidence="6 7" key="1">
    <citation type="submission" date="2019-10" db="EMBL/GenBank/DDBJ databases">
        <title>Actinomadura rubteroloni sp. nov. and Actinomadura macrotermitis sp. nov., isolated from the gut of fungus growing-termite Macrotermes natalensis.</title>
        <authorList>
            <person name="Benndorf R."/>
            <person name="Martin K."/>
            <person name="Kuefner M."/>
            <person name="De Beer W."/>
            <person name="Kaster A.-K."/>
            <person name="Vollmers J."/>
            <person name="Poulsen M."/>
            <person name="Beemelmanns C."/>
        </authorList>
    </citation>
    <scope>NUCLEOTIDE SEQUENCE [LARGE SCALE GENOMIC DNA]</scope>
    <source>
        <strain evidence="6 7">RB68</strain>
    </source>
</reference>
<dbReference type="InterPro" id="IPR036390">
    <property type="entry name" value="WH_DNA-bd_sf"/>
</dbReference>
<dbReference type="PANTHER" id="PTHR30136:SF24">
    <property type="entry name" value="HTH-TYPE TRANSCRIPTIONAL REPRESSOR ALLR"/>
    <property type="match status" value="1"/>
</dbReference>
<feature type="domain" description="IclR-ED" evidence="5">
    <location>
        <begin position="62"/>
        <end position="245"/>
    </location>
</feature>
<keyword evidence="1" id="KW-0805">Transcription regulation</keyword>
<proteinExistence type="predicted"/>
<dbReference type="SUPFAM" id="SSF55781">
    <property type="entry name" value="GAF domain-like"/>
    <property type="match status" value="1"/>
</dbReference>
<dbReference type="InterPro" id="IPR014757">
    <property type="entry name" value="Tscrpt_reg_IclR_C"/>
</dbReference>
<dbReference type="EMBL" id="WEGH01000002">
    <property type="protein sequence ID" value="MQY05659.1"/>
    <property type="molecule type" value="Genomic_DNA"/>
</dbReference>
<evidence type="ECO:0000313" key="7">
    <source>
        <dbReference type="Proteomes" id="UP000487268"/>
    </source>
</evidence>
<dbReference type="Gene3D" id="1.10.10.10">
    <property type="entry name" value="Winged helix-like DNA-binding domain superfamily/Winged helix DNA-binding domain"/>
    <property type="match status" value="1"/>
</dbReference>
<keyword evidence="3" id="KW-0804">Transcription</keyword>
<evidence type="ECO:0000256" key="2">
    <source>
        <dbReference type="ARBA" id="ARBA00023125"/>
    </source>
</evidence>
<dbReference type="SUPFAM" id="SSF46785">
    <property type="entry name" value="Winged helix' DNA-binding domain"/>
    <property type="match status" value="1"/>
</dbReference>
<gene>
    <name evidence="6" type="primary">kdgR</name>
    <name evidence="6" type="ORF">ACRB68_37360</name>
</gene>
<comment type="caution">
    <text evidence="6">The sequence shown here is derived from an EMBL/GenBank/DDBJ whole genome shotgun (WGS) entry which is preliminary data.</text>
</comment>
<dbReference type="OrthoDB" id="8479143at2"/>
<dbReference type="GO" id="GO:0003677">
    <property type="term" value="F:DNA binding"/>
    <property type="evidence" value="ECO:0007669"/>
    <property type="project" value="UniProtKB-KW"/>
</dbReference>
<dbReference type="InterPro" id="IPR005471">
    <property type="entry name" value="Tscrpt_reg_IclR_N"/>
</dbReference>
<keyword evidence="2" id="KW-0238">DNA-binding</keyword>